<dbReference type="GO" id="GO:0016740">
    <property type="term" value="F:transferase activity"/>
    <property type="evidence" value="ECO:0007669"/>
    <property type="project" value="UniProtKB-KW"/>
</dbReference>
<name>E9CP06_9GAMM</name>
<reference evidence="2" key="1">
    <citation type="journal article" date="2011" name="Genome Biol. Evol.">
        <title>Massive genomic decay in Serratia symbiotica, a recently evolved symbiont of aphids.</title>
        <authorList>
            <person name="Burke G.R."/>
            <person name="Moran N.A."/>
        </authorList>
    </citation>
    <scope>NUCLEOTIDE SEQUENCE [LARGE SCALE GENOMIC DNA]</scope>
    <source>
        <strain evidence="2">Tucson</strain>
    </source>
</reference>
<feature type="non-terminal residue" evidence="1">
    <location>
        <position position="1"/>
    </location>
</feature>
<accession>E9CP06</accession>
<gene>
    <name evidence="1" type="primary">citG</name>
    <name evidence="1" type="ORF">SSYM_2217</name>
</gene>
<sequence length="23" mass="2410">AEMDAVVKKGEGHLIAYSSFAVS</sequence>
<evidence type="ECO:0000313" key="2">
    <source>
        <dbReference type="Proteomes" id="UP000013568"/>
    </source>
</evidence>
<dbReference type="AlphaFoldDB" id="E9CP06"/>
<evidence type="ECO:0000313" key="1">
    <source>
        <dbReference type="EMBL" id="EFW11739.1"/>
    </source>
</evidence>
<keyword evidence="2" id="KW-1185">Reference proteome</keyword>
<dbReference type="Proteomes" id="UP000013568">
    <property type="component" value="Unassembled WGS sequence"/>
</dbReference>
<organism evidence="1 2">
    <name type="scientific">Serratia symbiotica str. Tucson</name>
    <dbReference type="NCBI Taxonomy" id="914128"/>
    <lineage>
        <taxon>Bacteria</taxon>
        <taxon>Pseudomonadati</taxon>
        <taxon>Pseudomonadota</taxon>
        <taxon>Gammaproteobacteria</taxon>
        <taxon>Enterobacterales</taxon>
        <taxon>Yersiniaceae</taxon>
        <taxon>Serratia</taxon>
        <taxon>Serratia symbiotica</taxon>
    </lineage>
</organism>
<protein>
    <submittedName>
        <fullName evidence="1">Putative triphosphoribosyl-dephospho-CoA transferase</fullName>
    </submittedName>
</protein>
<dbReference type="HOGENOM" id="CLU_3422131_0_0_6"/>
<dbReference type="EMBL" id="GL636122">
    <property type="protein sequence ID" value="EFW11739.1"/>
    <property type="molecule type" value="Genomic_DNA"/>
</dbReference>
<keyword evidence="1" id="KW-0808">Transferase</keyword>
<proteinExistence type="predicted"/>